<proteinExistence type="predicted"/>
<dbReference type="Gene3D" id="3.40.50.1240">
    <property type="entry name" value="Phosphoglycerate mutase-like"/>
    <property type="match status" value="1"/>
</dbReference>
<name>A0A1G9RFW1_9BACT</name>
<organism evidence="1 2">
    <name type="scientific">Catalinimonas alkaloidigena</name>
    <dbReference type="NCBI Taxonomy" id="1075417"/>
    <lineage>
        <taxon>Bacteria</taxon>
        <taxon>Pseudomonadati</taxon>
        <taxon>Bacteroidota</taxon>
        <taxon>Cytophagia</taxon>
        <taxon>Cytophagales</taxon>
        <taxon>Catalimonadaceae</taxon>
        <taxon>Catalinimonas</taxon>
    </lineage>
</organism>
<evidence type="ECO:0000313" key="1">
    <source>
        <dbReference type="EMBL" id="SDM22114.1"/>
    </source>
</evidence>
<sequence>MRITLIRHGQPLIERPAWAPYAEAHRYHYAYDEVAVKKHDVAHFASLAEEADRVYCSALRRSRETAKMIFGDACEIIADPTFNELKTSLMPHIPLVRLPVRVWQTGGRILWLLGKQAKDHEAFRMARLRARRATGLLIQEAQTHGLAVLVGHGMMNRFIAWRLRRQGWRKVQDEGSGYLSRIILEKM</sequence>
<dbReference type="Proteomes" id="UP000198510">
    <property type="component" value="Unassembled WGS sequence"/>
</dbReference>
<keyword evidence="2" id="KW-1185">Reference proteome</keyword>
<dbReference type="Pfam" id="PF00300">
    <property type="entry name" value="His_Phos_1"/>
    <property type="match status" value="1"/>
</dbReference>
<accession>A0A1G9RFW1</accession>
<dbReference type="OrthoDB" id="892470at2"/>
<protein>
    <submittedName>
        <fullName evidence="1">Broad specificity phosphatase PhoE</fullName>
    </submittedName>
</protein>
<dbReference type="AlphaFoldDB" id="A0A1G9RFW1"/>
<dbReference type="SUPFAM" id="SSF53254">
    <property type="entry name" value="Phosphoglycerate mutase-like"/>
    <property type="match status" value="1"/>
</dbReference>
<dbReference type="RefSeq" id="WP_089686723.1">
    <property type="nucleotide sequence ID" value="NZ_FNFO01000011.1"/>
</dbReference>
<dbReference type="EMBL" id="FNFO01000011">
    <property type="protein sequence ID" value="SDM22114.1"/>
    <property type="molecule type" value="Genomic_DNA"/>
</dbReference>
<gene>
    <name evidence="1" type="ORF">SAMN05421823_111144</name>
</gene>
<dbReference type="InterPro" id="IPR029033">
    <property type="entry name" value="His_PPase_superfam"/>
</dbReference>
<dbReference type="STRING" id="1075417.SAMN05421823_111144"/>
<reference evidence="1 2" key="1">
    <citation type="submission" date="2016-10" db="EMBL/GenBank/DDBJ databases">
        <authorList>
            <person name="de Groot N.N."/>
        </authorList>
    </citation>
    <scope>NUCLEOTIDE SEQUENCE [LARGE SCALE GENOMIC DNA]</scope>
    <source>
        <strain evidence="1 2">DSM 25186</strain>
    </source>
</reference>
<dbReference type="InterPro" id="IPR013078">
    <property type="entry name" value="His_Pase_superF_clade-1"/>
</dbReference>
<evidence type="ECO:0000313" key="2">
    <source>
        <dbReference type="Proteomes" id="UP000198510"/>
    </source>
</evidence>